<sequence>MPSFTVHQLHLVLPMMACTTPRLYSSQKLMITNTHLALLGNSSSHQ</sequence>
<proteinExistence type="evidence at transcript level"/>
<organism evidence="1">
    <name type="scientific">Lotus japonicus</name>
    <name type="common">Lotus corniculatus var. japonicus</name>
    <dbReference type="NCBI Taxonomy" id="34305"/>
    <lineage>
        <taxon>Eukaryota</taxon>
        <taxon>Viridiplantae</taxon>
        <taxon>Streptophyta</taxon>
        <taxon>Embryophyta</taxon>
        <taxon>Tracheophyta</taxon>
        <taxon>Spermatophyta</taxon>
        <taxon>Magnoliopsida</taxon>
        <taxon>eudicotyledons</taxon>
        <taxon>Gunneridae</taxon>
        <taxon>Pentapetalae</taxon>
        <taxon>rosids</taxon>
        <taxon>fabids</taxon>
        <taxon>Fabales</taxon>
        <taxon>Fabaceae</taxon>
        <taxon>Papilionoideae</taxon>
        <taxon>50 kb inversion clade</taxon>
        <taxon>NPAAA clade</taxon>
        <taxon>Hologalegina</taxon>
        <taxon>robinioid clade</taxon>
        <taxon>Loteae</taxon>
        <taxon>Lotus</taxon>
    </lineage>
</organism>
<dbReference type="AlphaFoldDB" id="I3S8J0"/>
<evidence type="ECO:0000313" key="1">
    <source>
        <dbReference type="EMBL" id="AFK36582.1"/>
    </source>
</evidence>
<accession>I3S8J0</accession>
<reference evidence="1" key="1">
    <citation type="submission" date="2012-05" db="EMBL/GenBank/DDBJ databases">
        <authorList>
            <person name="Krishnakumar V."/>
            <person name="Cheung F."/>
            <person name="Xiao Y."/>
            <person name="Chan A."/>
            <person name="Moskal W.A."/>
            <person name="Town C.D."/>
        </authorList>
    </citation>
    <scope>NUCLEOTIDE SEQUENCE</scope>
</reference>
<dbReference type="EMBL" id="BT136787">
    <property type="protein sequence ID" value="AFK36582.1"/>
    <property type="molecule type" value="mRNA"/>
</dbReference>
<name>I3S8J0_LOTJA</name>
<protein>
    <submittedName>
        <fullName evidence="1">Uncharacterized protein</fullName>
    </submittedName>
</protein>